<dbReference type="SMART" id="SM00304">
    <property type="entry name" value="HAMP"/>
    <property type="match status" value="1"/>
</dbReference>
<keyword evidence="9" id="KW-0902">Two-component regulatory system</keyword>
<reference evidence="14" key="2">
    <citation type="journal article" date="2020" name="Microorganisms">
        <title>Osmotic Adaptation and Compatible Solute Biosynthesis of Phototrophic Bacteria as Revealed from Genome Analyses.</title>
        <authorList>
            <person name="Imhoff J.F."/>
            <person name="Rahn T."/>
            <person name="Kunzel S."/>
            <person name="Keller A."/>
            <person name="Neulinger S.C."/>
        </authorList>
    </citation>
    <scope>NUCLEOTIDE SEQUENCE</scope>
    <source>
        <strain evidence="14">DSM 9154</strain>
    </source>
</reference>
<dbReference type="InterPro" id="IPR003594">
    <property type="entry name" value="HATPase_dom"/>
</dbReference>
<keyword evidence="4" id="KW-0597">Phosphoprotein</keyword>
<evidence type="ECO:0000256" key="9">
    <source>
        <dbReference type="ARBA" id="ARBA00023012"/>
    </source>
</evidence>
<keyword evidence="5" id="KW-0808">Transferase</keyword>
<dbReference type="SMART" id="SM00388">
    <property type="entry name" value="HisKA"/>
    <property type="match status" value="1"/>
</dbReference>
<dbReference type="GO" id="GO:0005886">
    <property type="term" value="C:plasma membrane"/>
    <property type="evidence" value="ECO:0007669"/>
    <property type="project" value="TreeGrafter"/>
</dbReference>
<dbReference type="EMBL" id="NRRE01000026">
    <property type="protein sequence ID" value="MBK1698176.1"/>
    <property type="molecule type" value="Genomic_DNA"/>
</dbReference>
<dbReference type="InterPro" id="IPR050428">
    <property type="entry name" value="TCS_sensor_his_kinase"/>
</dbReference>
<dbReference type="SUPFAM" id="SSF47384">
    <property type="entry name" value="Homodimeric domain of signal transducing histidine kinase"/>
    <property type="match status" value="1"/>
</dbReference>
<evidence type="ECO:0000256" key="4">
    <source>
        <dbReference type="ARBA" id="ARBA00022553"/>
    </source>
</evidence>
<proteinExistence type="predicted"/>
<feature type="transmembrane region" description="Helical" evidence="11">
    <location>
        <begin position="12"/>
        <end position="35"/>
    </location>
</feature>
<evidence type="ECO:0000256" key="3">
    <source>
        <dbReference type="ARBA" id="ARBA00012438"/>
    </source>
</evidence>
<evidence type="ECO:0000256" key="5">
    <source>
        <dbReference type="ARBA" id="ARBA00022679"/>
    </source>
</evidence>
<evidence type="ECO:0000256" key="10">
    <source>
        <dbReference type="ARBA" id="ARBA00023136"/>
    </source>
</evidence>
<dbReference type="Pfam" id="PF00672">
    <property type="entry name" value="HAMP"/>
    <property type="match status" value="1"/>
</dbReference>
<feature type="domain" description="Histidine kinase" evidence="12">
    <location>
        <begin position="244"/>
        <end position="454"/>
    </location>
</feature>
<feature type="transmembrane region" description="Helical" evidence="11">
    <location>
        <begin position="162"/>
        <end position="186"/>
    </location>
</feature>
<evidence type="ECO:0000256" key="11">
    <source>
        <dbReference type="SAM" id="Phobius"/>
    </source>
</evidence>
<dbReference type="RefSeq" id="WP_027288694.1">
    <property type="nucleotide sequence ID" value="NZ_NRRE01000026.1"/>
</dbReference>
<evidence type="ECO:0000259" key="12">
    <source>
        <dbReference type="PROSITE" id="PS50109"/>
    </source>
</evidence>
<evidence type="ECO:0000259" key="13">
    <source>
        <dbReference type="PROSITE" id="PS50885"/>
    </source>
</evidence>
<evidence type="ECO:0000256" key="8">
    <source>
        <dbReference type="ARBA" id="ARBA00022989"/>
    </source>
</evidence>
<keyword evidence="7 14" id="KW-0418">Kinase</keyword>
<comment type="subcellular location">
    <subcellularLocation>
        <location evidence="2">Membrane</location>
    </subcellularLocation>
</comment>
<dbReference type="InterPro" id="IPR036097">
    <property type="entry name" value="HisK_dim/P_sf"/>
</dbReference>
<dbReference type="GO" id="GO:0000155">
    <property type="term" value="F:phosphorelay sensor kinase activity"/>
    <property type="evidence" value="ECO:0007669"/>
    <property type="project" value="InterPro"/>
</dbReference>
<dbReference type="SUPFAM" id="SSF55874">
    <property type="entry name" value="ATPase domain of HSP90 chaperone/DNA topoisomerase II/histidine kinase"/>
    <property type="match status" value="1"/>
</dbReference>
<dbReference type="SUPFAM" id="SSF158472">
    <property type="entry name" value="HAMP domain-like"/>
    <property type="match status" value="1"/>
</dbReference>
<feature type="domain" description="HAMP" evidence="13">
    <location>
        <begin position="183"/>
        <end position="236"/>
    </location>
</feature>
<accession>A0A934QJS0</accession>
<keyword evidence="10 11" id="KW-0472">Membrane</keyword>
<dbReference type="SMART" id="SM00387">
    <property type="entry name" value="HATPase_c"/>
    <property type="match status" value="1"/>
</dbReference>
<evidence type="ECO:0000313" key="14">
    <source>
        <dbReference type="EMBL" id="MBK1698176.1"/>
    </source>
</evidence>
<evidence type="ECO:0000256" key="6">
    <source>
        <dbReference type="ARBA" id="ARBA00022692"/>
    </source>
</evidence>
<dbReference type="Pfam" id="PF00512">
    <property type="entry name" value="HisKA"/>
    <property type="match status" value="1"/>
</dbReference>
<dbReference type="PANTHER" id="PTHR45436">
    <property type="entry name" value="SENSOR HISTIDINE KINASE YKOH"/>
    <property type="match status" value="1"/>
</dbReference>
<dbReference type="EC" id="2.7.13.3" evidence="3"/>
<dbReference type="PROSITE" id="PS50885">
    <property type="entry name" value="HAMP"/>
    <property type="match status" value="1"/>
</dbReference>
<name>A0A934QJS0_9PROT</name>
<dbReference type="InterPro" id="IPR004358">
    <property type="entry name" value="Sig_transdc_His_kin-like_C"/>
</dbReference>
<dbReference type="InterPro" id="IPR003660">
    <property type="entry name" value="HAMP_dom"/>
</dbReference>
<organism evidence="14 15">
    <name type="scientific">Rhodovibrio salinarum</name>
    <dbReference type="NCBI Taxonomy" id="1087"/>
    <lineage>
        <taxon>Bacteria</taxon>
        <taxon>Pseudomonadati</taxon>
        <taxon>Pseudomonadota</taxon>
        <taxon>Alphaproteobacteria</taxon>
        <taxon>Rhodospirillales</taxon>
        <taxon>Rhodovibrionaceae</taxon>
        <taxon>Rhodovibrio</taxon>
    </lineage>
</organism>
<dbReference type="InterPro" id="IPR003661">
    <property type="entry name" value="HisK_dim/P_dom"/>
</dbReference>
<dbReference type="PRINTS" id="PR00344">
    <property type="entry name" value="BCTRLSENSOR"/>
</dbReference>
<dbReference type="Gene3D" id="3.30.565.10">
    <property type="entry name" value="Histidine kinase-like ATPase, C-terminal domain"/>
    <property type="match status" value="1"/>
</dbReference>
<dbReference type="Proteomes" id="UP000778970">
    <property type="component" value="Unassembled WGS sequence"/>
</dbReference>
<evidence type="ECO:0000256" key="7">
    <source>
        <dbReference type="ARBA" id="ARBA00022777"/>
    </source>
</evidence>
<evidence type="ECO:0000256" key="2">
    <source>
        <dbReference type="ARBA" id="ARBA00004370"/>
    </source>
</evidence>
<comment type="catalytic activity">
    <reaction evidence="1">
        <text>ATP + protein L-histidine = ADP + protein N-phospho-L-histidine.</text>
        <dbReference type="EC" id="2.7.13.3"/>
    </reaction>
</comment>
<dbReference type="AlphaFoldDB" id="A0A934QJS0"/>
<keyword evidence="6 11" id="KW-0812">Transmembrane</keyword>
<evidence type="ECO:0000313" key="15">
    <source>
        <dbReference type="Proteomes" id="UP000778970"/>
    </source>
</evidence>
<protein>
    <recommendedName>
        <fullName evidence="3">histidine kinase</fullName>
        <ecNumber evidence="3">2.7.13.3</ecNumber>
    </recommendedName>
</protein>
<dbReference type="InterPro" id="IPR036890">
    <property type="entry name" value="HATPase_C_sf"/>
</dbReference>
<sequence>MRLNRLLRSSTFRLTLIYFLLFGLSSAGLLAFVYLTTVQVITHQTDETIRAEALGLVEQYEDGGLPGLERIVTDRSRSGIGEIGIYLLADEQYQRVAGNLPQWPEQARGVADWYQFPIQGLHGGGHMQVARARTYTLSDDYHLLVGRDMTERSEFRTLISEALLGALGLTVMFGGAGGLFMSRWLLGRIDRVNRTSQQILEGDLSHRVPLDGSDDEFDRLAGNLNRMLDQIEQLIASMRSVSDNIAHDLRTPISRLRSRLEVTLLSDRDTEAYRDAIQDAIGEADQILNTFNALLDIALAESGALRDQFEQVDLTAVVDDVVDLYEPLAEELDVTLSKRTASDVWIDGNAHLLSQALANLIDNAIKYTPSGGVIVVTNQQHDGKVDLCVSDSGPGIPADKRAEVLKRFSRLEHSRSAAGSGLGLSLVAAVARLHEAEIELSDNAPGLVVRLRFG</sequence>
<dbReference type="Gene3D" id="6.10.340.10">
    <property type="match status" value="1"/>
</dbReference>
<dbReference type="Gene3D" id="1.10.287.130">
    <property type="match status" value="1"/>
</dbReference>
<dbReference type="InterPro" id="IPR005467">
    <property type="entry name" value="His_kinase_dom"/>
</dbReference>
<keyword evidence="8 11" id="KW-1133">Transmembrane helix</keyword>
<dbReference type="PANTHER" id="PTHR45436:SF8">
    <property type="entry name" value="HISTIDINE KINASE"/>
    <property type="match status" value="1"/>
</dbReference>
<comment type="caution">
    <text evidence="14">The sequence shown here is derived from an EMBL/GenBank/DDBJ whole genome shotgun (WGS) entry which is preliminary data.</text>
</comment>
<reference evidence="14" key="1">
    <citation type="submission" date="2017-08" db="EMBL/GenBank/DDBJ databases">
        <authorList>
            <person name="Imhoff J.F."/>
            <person name="Rahn T."/>
            <person name="Kuenzel S."/>
            <person name="Neulinger S.C."/>
        </authorList>
    </citation>
    <scope>NUCLEOTIDE SEQUENCE</scope>
    <source>
        <strain evidence="14">DSM 9154</strain>
    </source>
</reference>
<evidence type="ECO:0000256" key="1">
    <source>
        <dbReference type="ARBA" id="ARBA00000085"/>
    </source>
</evidence>
<dbReference type="CDD" id="cd06225">
    <property type="entry name" value="HAMP"/>
    <property type="match status" value="1"/>
</dbReference>
<gene>
    <name evidence="14" type="ORF">CKO21_13090</name>
</gene>
<keyword evidence="15" id="KW-1185">Reference proteome</keyword>
<dbReference type="PROSITE" id="PS50109">
    <property type="entry name" value="HIS_KIN"/>
    <property type="match status" value="1"/>
</dbReference>
<dbReference type="CDD" id="cd00082">
    <property type="entry name" value="HisKA"/>
    <property type="match status" value="1"/>
</dbReference>
<dbReference type="Pfam" id="PF02518">
    <property type="entry name" value="HATPase_c"/>
    <property type="match status" value="1"/>
</dbReference>